<dbReference type="Proteomes" id="UP000235672">
    <property type="component" value="Unassembled WGS sequence"/>
</dbReference>
<feature type="compositionally biased region" description="Polar residues" evidence="1">
    <location>
        <begin position="151"/>
        <end position="171"/>
    </location>
</feature>
<sequence length="246" mass="27497">MPLILTIIPAYIEIHDHNVETPTSIFASPSPTTVSPFETTTTSPSPTATNSENSRWLFRSWDDTTTAFTVIFAAKTPQFFTPKPRITKTCSTAYLKSRRGSRNARQFEEQTDETAAARQNKWYNRLKRRTSSNSSQNRSPEGTPLGDVRTGSRSQASSHQINAVNAPSQMDQPPAYTRPATPPLVMLNLSYNSTGINSIRGNPHIRFLDQFMPKKCRRQLMSVIGTLGRFSIRRGGMISDQGLQDI</sequence>
<reference evidence="2 3" key="1">
    <citation type="submission" date="2016-05" db="EMBL/GenBank/DDBJ databases">
        <title>A degradative enzymes factory behind the ericoid mycorrhizal symbiosis.</title>
        <authorList>
            <consortium name="DOE Joint Genome Institute"/>
            <person name="Martino E."/>
            <person name="Morin E."/>
            <person name="Grelet G."/>
            <person name="Kuo A."/>
            <person name="Kohler A."/>
            <person name="Daghino S."/>
            <person name="Barry K."/>
            <person name="Choi C."/>
            <person name="Cichocki N."/>
            <person name="Clum A."/>
            <person name="Copeland A."/>
            <person name="Hainaut M."/>
            <person name="Haridas S."/>
            <person name="Labutti K."/>
            <person name="Lindquist E."/>
            <person name="Lipzen A."/>
            <person name="Khouja H.-R."/>
            <person name="Murat C."/>
            <person name="Ohm R."/>
            <person name="Olson A."/>
            <person name="Spatafora J."/>
            <person name="Veneault-Fourrey C."/>
            <person name="Henrissat B."/>
            <person name="Grigoriev I."/>
            <person name="Martin F."/>
            <person name="Perotto S."/>
        </authorList>
    </citation>
    <scope>NUCLEOTIDE SEQUENCE [LARGE SCALE GENOMIC DNA]</scope>
    <source>
        <strain evidence="2 3">UAMH 7357</strain>
    </source>
</reference>
<evidence type="ECO:0000313" key="2">
    <source>
        <dbReference type="EMBL" id="PMD13691.1"/>
    </source>
</evidence>
<feature type="compositionally biased region" description="Low complexity" evidence="1">
    <location>
        <begin position="28"/>
        <end position="52"/>
    </location>
</feature>
<organism evidence="2 3">
    <name type="scientific">Hyaloscypha hepaticicola</name>
    <dbReference type="NCBI Taxonomy" id="2082293"/>
    <lineage>
        <taxon>Eukaryota</taxon>
        <taxon>Fungi</taxon>
        <taxon>Dikarya</taxon>
        <taxon>Ascomycota</taxon>
        <taxon>Pezizomycotina</taxon>
        <taxon>Leotiomycetes</taxon>
        <taxon>Helotiales</taxon>
        <taxon>Hyaloscyphaceae</taxon>
        <taxon>Hyaloscypha</taxon>
    </lineage>
</organism>
<feature type="region of interest" description="Disordered" evidence="1">
    <location>
        <begin position="97"/>
        <end position="179"/>
    </location>
</feature>
<gene>
    <name evidence="2" type="ORF">NA56DRAFT_665302</name>
</gene>
<protein>
    <submittedName>
        <fullName evidence="2">Uncharacterized protein</fullName>
    </submittedName>
</protein>
<proteinExistence type="predicted"/>
<dbReference type="AlphaFoldDB" id="A0A2J6PI22"/>
<evidence type="ECO:0000256" key="1">
    <source>
        <dbReference type="SAM" id="MobiDB-lite"/>
    </source>
</evidence>
<keyword evidence="3" id="KW-1185">Reference proteome</keyword>
<accession>A0A2J6PI22</accession>
<evidence type="ECO:0000313" key="3">
    <source>
        <dbReference type="Proteomes" id="UP000235672"/>
    </source>
</evidence>
<dbReference type="EMBL" id="KZ613528">
    <property type="protein sequence ID" value="PMD13691.1"/>
    <property type="molecule type" value="Genomic_DNA"/>
</dbReference>
<name>A0A2J6PI22_9HELO</name>
<feature type="region of interest" description="Disordered" evidence="1">
    <location>
        <begin position="27"/>
        <end position="52"/>
    </location>
</feature>